<accession>A0A0F8ZLZ8</accession>
<feature type="domain" description="Flagellar hook-associated protein 2 C-terminal" evidence="1">
    <location>
        <begin position="6"/>
        <end position="58"/>
    </location>
</feature>
<name>A0A0F8ZLZ8_9ZZZZ</name>
<protein>
    <recommendedName>
        <fullName evidence="1">Flagellar hook-associated protein 2 C-terminal domain-containing protein</fullName>
    </recommendedName>
</protein>
<gene>
    <name evidence="2" type="ORF">LCGC14_3019140</name>
</gene>
<organism evidence="2">
    <name type="scientific">marine sediment metagenome</name>
    <dbReference type="NCBI Taxonomy" id="412755"/>
    <lineage>
        <taxon>unclassified sequences</taxon>
        <taxon>metagenomes</taxon>
        <taxon>ecological metagenomes</taxon>
    </lineage>
</organism>
<dbReference type="EMBL" id="LAZR01062711">
    <property type="protein sequence ID" value="KKK60961.1"/>
    <property type="molecule type" value="Genomic_DNA"/>
</dbReference>
<comment type="caution">
    <text evidence="2">The sequence shown here is derived from an EMBL/GenBank/DDBJ whole genome shotgun (WGS) entry which is preliminary data.</text>
</comment>
<evidence type="ECO:0000313" key="2">
    <source>
        <dbReference type="EMBL" id="KKK60961.1"/>
    </source>
</evidence>
<dbReference type="Pfam" id="PF07195">
    <property type="entry name" value="FliD_C"/>
    <property type="match status" value="1"/>
</dbReference>
<sequence>MDGFLKSGGIFKTREDGFQTQLRDIEDERVQLNYRLDAIEARYRSQFAVLDILVSQLKSTGDFLLQQLDASAKIISRNSN</sequence>
<dbReference type="GO" id="GO:0009288">
    <property type="term" value="C:bacterial-type flagellum"/>
    <property type="evidence" value="ECO:0007669"/>
    <property type="project" value="InterPro"/>
</dbReference>
<dbReference type="AlphaFoldDB" id="A0A0F8ZLZ8"/>
<dbReference type="InterPro" id="IPR010809">
    <property type="entry name" value="FliD_C"/>
</dbReference>
<proteinExistence type="predicted"/>
<reference evidence="2" key="1">
    <citation type="journal article" date="2015" name="Nature">
        <title>Complex archaea that bridge the gap between prokaryotes and eukaryotes.</title>
        <authorList>
            <person name="Spang A."/>
            <person name="Saw J.H."/>
            <person name="Jorgensen S.L."/>
            <person name="Zaremba-Niedzwiedzka K."/>
            <person name="Martijn J."/>
            <person name="Lind A.E."/>
            <person name="van Eijk R."/>
            <person name="Schleper C."/>
            <person name="Guy L."/>
            <person name="Ettema T.J."/>
        </authorList>
    </citation>
    <scope>NUCLEOTIDE SEQUENCE</scope>
</reference>
<evidence type="ECO:0000259" key="1">
    <source>
        <dbReference type="Pfam" id="PF07195"/>
    </source>
</evidence>
<dbReference type="GO" id="GO:0007155">
    <property type="term" value="P:cell adhesion"/>
    <property type="evidence" value="ECO:0007669"/>
    <property type="project" value="InterPro"/>
</dbReference>